<dbReference type="RefSeq" id="WP_264733007.1">
    <property type="nucleotide sequence ID" value="NZ_JAPDNS010000002.1"/>
</dbReference>
<organism evidence="1 2">
    <name type="scientific">Chitinophaga nivalis</name>
    <dbReference type="NCBI Taxonomy" id="2991709"/>
    <lineage>
        <taxon>Bacteria</taxon>
        <taxon>Pseudomonadati</taxon>
        <taxon>Bacteroidota</taxon>
        <taxon>Chitinophagia</taxon>
        <taxon>Chitinophagales</taxon>
        <taxon>Chitinophagaceae</taxon>
        <taxon>Chitinophaga</taxon>
    </lineage>
</organism>
<accession>A0ABT3IQD7</accession>
<sequence length="91" mass="9836">MNKVKLYLSVVAALMGVGVIPEKSDARWSNLTFRTAGGQFISELGVSPSPLNIALFKATRCHQAVIIVCAIAYKDGNRLPTLNINGIYLSQ</sequence>
<keyword evidence="2" id="KW-1185">Reference proteome</keyword>
<comment type="caution">
    <text evidence="1">The sequence shown here is derived from an EMBL/GenBank/DDBJ whole genome shotgun (WGS) entry which is preliminary data.</text>
</comment>
<dbReference type="Proteomes" id="UP001207742">
    <property type="component" value="Unassembled WGS sequence"/>
</dbReference>
<name>A0ABT3IQD7_9BACT</name>
<dbReference type="EMBL" id="JAPDNS010000002">
    <property type="protein sequence ID" value="MCW3486191.1"/>
    <property type="molecule type" value="Genomic_DNA"/>
</dbReference>
<evidence type="ECO:0000313" key="1">
    <source>
        <dbReference type="EMBL" id="MCW3486191.1"/>
    </source>
</evidence>
<evidence type="ECO:0000313" key="2">
    <source>
        <dbReference type="Proteomes" id="UP001207742"/>
    </source>
</evidence>
<proteinExistence type="predicted"/>
<protein>
    <submittedName>
        <fullName evidence="1">Uncharacterized protein</fullName>
    </submittedName>
</protein>
<reference evidence="1 2" key="1">
    <citation type="submission" date="2022-10" db="EMBL/GenBank/DDBJ databases">
        <title>Chitinophaga nivalis PC15 sp. nov., isolated from Pyeongchang county, South Korea.</title>
        <authorList>
            <person name="Trinh H.N."/>
        </authorList>
    </citation>
    <scope>NUCLEOTIDE SEQUENCE [LARGE SCALE GENOMIC DNA]</scope>
    <source>
        <strain evidence="1 2">PC14</strain>
    </source>
</reference>
<gene>
    <name evidence="1" type="ORF">OL497_19975</name>
</gene>